<evidence type="ECO:0000313" key="9">
    <source>
        <dbReference type="Proteomes" id="UP001055453"/>
    </source>
</evidence>
<keyword evidence="4 6" id="KW-0520">NAD</keyword>
<dbReference type="Proteomes" id="UP001055453">
    <property type="component" value="Plasmid pANSO36B"/>
</dbReference>
<dbReference type="InterPro" id="IPR023048">
    <property type="entry name" value="NADH:quinone_OxRdtase_FMN_depd"/>
</dbReference>
<evidence type="ECO:0000256" key="6">
    <source>
        <dbReference type="HAMAP-Rule" id="MF_01216"/>
    </source>
</evidence>
<dbReference type="SUPFAM" id="SSF52218">
    <property type="entry name" value="Flavoproteins"/>
    <property type="match status" value="1"/>
</dbReference>
<protein>
    <recommendedName>
        <fullName evidence="6">FMN dependent NADH:quinone oxidoreductase</fullName>
        <ecNumber evidence="6">1.6.5.-</ecNumber>
    </recommendedName>
    <alternativeName>
        <fullName evidence="6">Azo-dye reductase</fullName>
    </alternativeName>
    <alternativeName>
        <fullName evidence="6">FMN-dependent NADH-azo compound oxidoreductase</fullName>
    </alternativeName>
    <alternativeName>
        <fullName evidence="6">FMN-dependent NADH-azoreductase</fullName>
        <ecNumber evidence="6">1.7.1.17</ecNumber>
    </alternativeName>
</protein>
<comment type="caution">
    <text evidence="6">Lacks conserved residue(s) required for the propagation of feature annotation.</text>
</comment>
<evidence type="ECO:0000256" key="2">
    <source>
        <dbReference type="ARBA" id="ARBA00022643"/>
    </source>
</evidence>
<comment type="catalytic activity">
    <reaction evidence="6">
        <text>2 a quinone + NADH + H(+) = 2 a 1,4-benzosemiquinone + NAD(+)</text>
        <dbReference type="Rhea" id="RHEA:65952"/>
        <dbReference type="ChEBI" id="CHEBI:15378"/>
        <dbReference type="ChEBI" id="CHEBI:57540"/>
        <dbReference type="ChEBI" id="CHEBI:57945"/>
        <dbReference type="ChEBI" id="CHEBI:132124"/>
        <dbReference type="ChEBI" id="CHEBI:134225"/>
    </reaction>
</comment>
<organism evidence="8 9">
    <name type="scientific">Nostoc cf. commune SO-36</name>
    <dbReference type="NCBI Taxonomy" id="449208"/>
    <lineage>
        <taxon>Bacteria</taxon>
        <taxon>Bacillati</taxon>
        <taxon>Cyanobacteriota</taxon>
        <taxon>Cyanophyceae</taxon>
        <taxon>Nostocales</taxon>
        <taxon>Nostocaceae</taxon>
        <taxon>Nostoc</taxon>
    </lineage>
</organism>
<dbReference type="EC" id="1.7.1.17" evidence="6"/>
<evidence type="ECO:0000256" key="1">
    <source>
        <dbReference type="ARBA" id="ARBA00022630"/>
    </source>
</evidence>
<comment type="function">
    <text evidence="6">Also exhibits azoreductase activity. Catalyzes the reductive cleavage of the azo bond in aromatic azo compounds to the corresponding amines.</text>
</comment>
<dbReference type="EMBL" id="AP025734">
    <property type="protein sequence ID" value="BDI20795.1"/>
    <property type="molecule type" value="Genomic_DNA"/>
</dbReference>
<keyword evidence="8" id="KW-0614">Plasmid</keyword>
<comment type="subunit">
    <text evidence="6">Homodimer.</text>
</comment>
<comment type="catalytic activity">
    <reaction evidence="5">
        <text>N,N-dimethyl-1,4-phenylenediamine + anthranilate + 2 NAD(+) = 2-(4-dimethylaminophenyl)diazenylbenzoate + 2 NADH + 2 H(+)</text>
        <dbReference type="Rhea" id="RHEA:55872"/>
        <dbReference type="ChEBI" id="CHEBI:15378"/>
        <dbReference type="ChEBI" id="CHEBI:15783"/>
        <dbReference type="ChEBI" id="CHEBI:16567"/>
        <dbReference type="ChEBI" id="CHEBI:57540"/>
        <dbReference type="ChEBI" id="CHEBI:57945"/>
        <dbReference type="ChEBI" id="CHEBI:71579"/>
        <dbReference type="EC" id="1.7.1.17"/>
    </reaction>
    <physiologicalReaction direction="right-to-left" evidence="5">
        <dbReference type="Rhea" id="RHEA:55874"/>
    </physiologicalReaction>
</comment>
<keyword evidence="1 6" id="KW-0285">Flavoprotein</keyword>
<dbReference type="InterPro" id="IPR050104">
    <property type="entry name" value="FMN-dep_NADH:Q_OxRdtase_AzoR1"/>
</dbReference>
<dbReference type="InterPro" id="IPR029039">
    <property type="entry name" value="Flavoprotein-like_sf"/>
</dbReference>
<evidence type="ECO:0000256" key="5">
    <source>
        <dbReference type="ARBA" id="ARBA00048542"/>
    </source>
</evidence>
<evidence type="ECO:0000256" key="4">
    <source>
        <dbReference type="ARBA" id="ARBA00023027"/>
    </source>
</evidence>
<reference evidence="8" key="1">
    <citation type="submission" date="2022-04" db="EMBL/GenBank/DDBJ databases">
        <title>Complete genome sequence of a cyanobacterium, Nostoc sp. SO-36, isolated in Antarctica.</title>
        <authorList>
            <person name="Kanesaki Y."/>
            <person name="Effendi D."/>
            <person name="Sakamoto T."/>
            <person name="Ohtani S."/>
            <person name="Awai K."/>
        </authorList>
    </citation>
    <scope>NUCLEOTIDE SEQUENCE</scope>
    <source>
        <strain evidence="8">SO-36</strain>
        <plasmid evidence="8">pANSO36B</plasmid>
    </source>
</reference>
<comment type="similarity">
    <text evidence="6">Belongs to the azoreductase type 1 family.</text>
</comment>
<evidence type="ECO:0000259" key="7">
    <source>
        <dbReference type="Pfam" id="PF02525"/>
    </source>
</evidence>
<feature type="binding site" evidence="6">
    <location>
        <begin position="95"/>
        <end position="98"/>
    </location>
    <ligand>
        <name>FMN</name>
        <dbReference type="ChEBI" id="CHEBI:58210"/>
    </ligand>
</feature>
<feature type="binding site" evidence="6">
    <location>
        <position position="9"/>
    </location>
    <ligand>
        <name>FMN</name>
        <dbReference type="ChEBI" id="CHEBI:58210"/>
    </ligand>
</feature>
<geneLocation type="plasmid" evidence="8 9">
    <name>pANSO36B</name>
</geneLocation>
<name>A0ABM7ZBW8_NOSCO</name>
<gene>
    <name evidence="8" type="primary">azoR_2</name>
    <name evidence="6" type="synonym">azoR</name>
    <name evidence="8" type="ORF">ANSO36C_65970</name>
</gene>
<dbReference type="PANTHER" id="PTHR43741:SF2">
    <property type="entry name" value="FMN-DEPENDENT NADH:QUINONE OXIDOREDUCTASE"/>
    <property type="match status" value="1"/>
</dbReference>
<proteinExistence type="inferred from homology"/>
<dbReference type="PANTHER" id="PTHR43741">
    <property type="entry name" value="FMN-DEPENDENT NADH-AZOREDUCTASE 1"/>
    <property type="match status" value="1"/>
</dbReference>
<keyword evidence="2 6" id="KW-0288">FMN</keyword>
<keyword evidence="9" id="KW-1185">Reference proteome</keyword>
<feature type="domain" description="Flavodoxin-like fold" evidence="7">
    <location>
        <begin position="1"/>
        <end position="200"/>
    </location>
</feature>
<comment type="cofactor">
    <cofactor evidence="6">
        <name>FMN</name>
        <dbReference type="ChEBI" id="CHEBI:58210"/>
    </cofactor>
    <text evidence="6">Binds 1 FMN per subunit.</text>
</comment>
<dbReference type="InterPro" id="IPR003680">
    <property type="entry name" value="Flavodoxin_fold"/>
</dbReference>
<evidence type="ECO:0000313" key="8">
    <source>
        <dbReference type="EMBL" id="BDI20795.1"/>
    </source>
</evidence>
<dbReference type="Pfam" id="PF02525">
    <property type="entry name" value="Flavodoxin_2"/>
    <property type="match status" value="1"/>
</dbReference>
<accession>A0ABM7ZBW8</accession>
<feature type="binding site" evidence="6">
    <location>
        <begin position="15"/>
        <end position="17"/>
    </location>
    <ligand>
        <name>FMN</name>
        <dbReference type="ChEBI" id="CHEBI:58210"/>
    </ligand>
</feature>
<keyword evidence="3 6" id="KW-0560">Oxidoreductase</keyword>
<dbReference type="EC" id="1.6.5.-" evidence="6"/>
<sequence length="207" mass="23250">MKLLEIQSSVRLDRSISRALSHEFIQAWQNSHPNALHKQQDVGMHPPAHPTELWTTANYLPPDSRTPEMETALAASEQLIEELLWADRLLLGVPMYNFSVPSTFKAYLDNIVRVNRTFAFDSANFTFKGLAIGKKALVITPSAGDFAPDTPMGSLNFCETYLRSILGFIGIEDITIVAVPNQFMPDEIRQQSIEQARAKLMDLATTW</sequence>
<evidence type="ECO:0000256" key="3">
    <source>
        <dbReference type="ARBA" id="ARBA00023002"/>
    </source>
</evidence>
<comment type="function">
    <text evidence="6">Quinone reductase that provides resistance to thiol-specific stress caused by electrophilic quinones.</text>
</comment>
<dbReference type="Gene3D" id="3.40.50.360">
    <property type="match status" value="1"/>
</dbReference>
<dbReference type="HAMAP" id="MF_01216">
    <property type="entry name" value="Azoreductase_type1"/>
    <property type="match status" value="1"/>
</dbReference>